<dbReference type="Pfam" id="PF00440">
    <property type="entry name" value="TetR_N"/>
    <property type="match status" value="1"/>
</dbReference>
<evidence type="ECO:0000256" key="1">
    <source>
        <dbReference type="ARBA" id="ARBA00023015"/>
    </source>
</evidence>
<dbReference type="Gene3D" id="1.10.357.10">
    <property type="entry name" value="Tetracycline Repressor, domain 2"/>
    <property type="match status" value="1"/>
</dbReference>
<reference evidence="7 8" key="1">
    <citation type="journal article" date="2018" name="Nat. Biotechnol.">
        <title>A standardized bacterial taxonomy based on genome phylogeny substantially revises the tree of life.</title>
        <authorList>
            <person name="Parks D.H."/>
            <person name="Chuvochina M."/>
            <person name="Waite D.W."/>
            <person name="Rinke C."/>
            <person name="Skarshewski A."/>
            <person name="Chaumeil P.A."/>
            <person name="Hugenholtz P."/>
        </authorList>
    </citation>
    <scope>NUCLEOTIDE SEQUENCE [LARGE SCALE GENOMIC DNA]</scope>
    <source>
        <strain evidence="7">UBA8733</strain>
    </source>
</reference>
<dbReference type="Proteomes" id="UP000259610">
    <property type="component" value="Unassembled WGS sequence"/>
</dbReference>
<dbReference type="RefSeq" id="WP_273052469.1">
    <property type="nucleotide sequence ID" value="NZ_CAJQMV010000115.1"/>
</dbReference>
<evidence type="ECO:0000313" key="8">
    <source>
        <dbReference type="Proteomes" id="UP000259610"/>
    </source>
</evidence>
<name>A0A3B9GXT7_9PROT</name>
<evidence type="ECO:0000256" key="3">
    <source>
        <dbReference type="ARBA" id="ARBA00023163"/>
    </source>
</evidence>
<accession>A0A3B9GXT7</accession>
<dbReference type="PROSITE" id="PS01081">
    <property type="entry name" value="HTH_TETR_1"/>
    <property type="match status" value="1"/>
</dbReference>
<dbReference type="InterPro" id="IPR023772">
    <property type="entry name" value="DNA-bd_HTH_TetR-type_CS"/>
</dbReference>
<gene>
    <name evidence="7" type="ORF">DCG58_08785</name>
</gene>
<proteinExistence type="predicted"/>
<sequence length="223" mass="24628">MSKRPTTKKSGSAVGAVSQPDAEIRYPRRTERRRKTRAKLLEVAAGLFSTEGYGPTTMQAIADGADVHVTTLFTHFKSKSELARSLAAGELDDLRARAFQSRETQSVFAFVTSETLALAEMLEASPKPAHTLWYALATDDELAFAWSEYDRERKSVIADYVAAEFGLDRQKELRPDIVAGLLLASAVLPLQRWVENPRRGKLAAEVKEAMRMGEAAARTLLEA</sequence>
<dbReference type="InterPro" id="IPR009057">
    <property type="entry name" value="Homeodomain-like_sf"/>
</dbReference>
<keyword evidence="2 4" id="KW-0238">DNA-binding</keyword>
<feature type="domain" description="HTH tetR-type" evidence="6">
    <location>
        <begin position="34"/>
        <end position="94"/>
    </location>
</feature>
<protein>
    <recommendedName>
        <fullName evidence="6">HTH tetR-type domain-containing protein</fullName>
    </recommendedName>
</protein>
<dbReference type="GO" id="GO:0000976">
    <property type="term" value="F:transcription cis-regulatory region binding"/>
    <property type="evidence" value="ECO:0007669"/>
    <property type="project" value="TreeGrafter"/>
</dbReference>
<dbReference type="SUPFAM" id="SSF46689">
    <property type="entry name" value="Homeodomain-like"/>
    <property type="match status" value="1"/>
</dbReference>
<feature type="DNA-binding region" description="H-T-H motif" evidence="4">
    <location>
        <begin position="57"/>
        <end position="76"/>
    </location>
</feature>
<dbReference type="InterPro" id="IPR041347">
    <property type="entry name" value="MftR_C"/>
</dbReference>
<dbReference type="EMBL" id="DMAN01000194">
    <property type="protein sequence ID" value="HAE27240.1"/>
    <property type="molecule type" value="Genomic_DNA"/>
</dbReference>
<evidence type="ECO:0000256" key="2">
    <source>
        <dbReference type="ARBA" id="ARBA00023125"/>
    </source>
</evidence>
<evidence type="ECO:0000256" key="5">
    <source>
        <dbReference type="SAM" id="MobiDB-lite"/>
    </source>
</evidence>
<dbReference type="Pfam" id="PF17754">
    <property type="entry name" value="TetR_C_14"/>
    <property type="match status" value="1"/>
</dbReference>
<evidence type="ECO:0000256" key="4">
    <source>
        <dbReference type="PROSITE-ProRule" id="PRU00335"/>
    </source>
</evidence>
<dbReference type="GO" id="GO:0003700">
    <property type="term" value="F:DNA-binding transcription factor activity"/>
    <property type="evidence" value="ECO:0007669"/>
    <property type="project" value="TreeGrafter"/>
</dbReference>
<dbReference type="InterPro" id="IPR001647">
    <property type="entry name" value="HTH_TetR"/>
</dbReference>
<evidence type="ECO:0000313" key="7">
    <source>
        <dbReference type="EMBL" id="HAE27240.1"/>
    </source>
</evidence>
<dbReference type="PROSITE" id="PS50977">
    <property type="entry name" value="HTH_TETR_2"/>
    <property type="match status" value="1"/>
</dbReference>
<dbReference type="PANTHER" id="PTHR30055:SF234">
    <property type="entry name" value="HTH-TYPE TRANSCRIPTIONAL REGULATOR BETI"/>
    <property type="match status" value="1"/>
</dbReference>
<dbReference type="PRINTS" id="PR00455">
    <property type="entry name" value="HTHTETR"/>
</dbReference>
<keyword evidence="3" id="KW-0804">Transcription</keyword>
<keyword evidence="1" id="KW-0805">Transcription regulation</keyword>
<dbReference type="AlphaFoldDB" id="A0A3B9GXT7"/>
<dbReference type="InterPro" id="IPR050109">
    <property type="entry name" value="HTH-type_TetR-like_transc_reg"/>
</dbReference>
<organism evidence="7 8">
    <name type="scientific">Hyphomonas adhaerens</name>
    <dbReference type="NCBI Taxonomy" id="81029"/>
    <lineage>
        <taxon>Bacteria</taxon>
        <taxon>Pseudomonadati</taxon>
        <taxon>Pseudomonadota</taxon>
        <taxon>Alphaproteobacteria</taxon>
        <taxon>Hyphomonadales</taxon>
        <taxon>Hyphomonadaceae</taxon>
        <taxon>Hyphomonas</taxon>
    </lineage>
</organism>
<dbReference type="PANTHER" id="PTHR30055">
    <property type="entry name" value="HTH-TYPE TRANSCRIPTIONAL REGULATOR RUTR"/>
    <property type="match status" value="1"/>
</dbReference>
<feature type="region of interest" description="Disordered" evidence="5">
    <location>
        <begin position="1"/>
        <end position="33"/>
    </location>
</feature>
<comment type="caution">
    <text evidence="7">The sequence shown here is derived from an EMBL/GenBank/DDBJ whole genome shotgun (WGS) entry which is preliminary data.</text>
</comment>
<evidence type="ECO:0000259" key="6">
    <source>
        <dbReference type="PROSITE" id="PS50977"/>
    </source>
</evidence>